<protein>
    <submittedName>
        <fullName evidence="7">NlpC/P60 family protein</fullName>
    </submittedName>
</protein>
<keyword evidence="4" id="KW-0788">Thiol protease</keyword>
<dbReference type="PROSITE" id="PS51935">
    <property type="entry name" value="NLPC_P60"/>
    <property type="match status" value="1"/>
</dbReference>
<dbReference type="PANTHER" id="PTHR47359">
    <property type="entry name" value="PEPTIDOGLYCAN DL-ENDOPEPTIDASE CWLO"/>
    <property type="match status" value="1"/>
</dbReference>
<evidence type="ECO:0000313" key="8">
    <source>
        <dbReference type="Proteomes" id="UP000248783"/>
    </source>
</evidence>
<organism evidence="7 8">
    <name type="scientific">Xylanimonas oleitrophica</name>
    <dbReference type="NCBI Taxonomy" id="2607479"/>
    <lineage>
        <taxon>Bacteria</taxon>
        <taxon>Bacillati</taxon>
        <taxon>Actinomycetota</taxon>
        <taxon>Actinomycetes</taxon>
        <taxon>Micrococcales</taxon>
        <taxon>Promicromonosporaceae</taxon>
        <taxon>Xylanimonas</taxon>
    </lineage>
</organism>
<dbReference type="GO" id="GO:0008234">
    <property type="term" value="F:cysteine-type peptidase activity"/>
    <property type="evidence" value="ECO:0007669"/>
    <property type="project" value="UniProtKB-KW"/>
</dbReference>
<evidence type="ECO:0000256" key="3">
    <source>
        <dbReference type="ARBA" id="ARBA00022801"/>
    </source>
</evidence>
<dbReference type="GO" id="GO:0006508">
    <property type="term" value="P:proteolysis"/>
    <property type="evidence" value="ECO:0007669"/>
    <property type="project" value="UniProtKB-KW"/>
</dbReference>
<evidence type="ECO:0000256" key="2">
    <source>
        <dbReference type="ARBA" id="ARBA00022670"/>
    </source>
</evidence>
<dbReference type="Gene3D" id="3.90.1720.10">
    <property type="entry name" value="endopeptidase domain like (from Nostoc punctiforme)"/>
    <property type="match status" value="1"/>
</dbReference>
<dbReference type="InterPro" id="IPR000064">
    <property type="entry name" value="NLP_P60_dom"/>
</dbReference>
<dbReference type="AlphaFoldDB" id="A0A2W5WJ91"/>
<keyword evidence="2" id="KW-0645">Protease</keyword>
<evidence type="ECO:0000256" key="4">
    <source>
        <dbReference type="ARBA" id="ARBA00022807"/>
    </source>
</evidence>
<name>A0A2W5WJ91_9MICO</name>
<evidence type="ECO:0000256" key="5">
    <source>
        <dbReference type="SAM" id="MobiDB-lite"/>
    </source>
</evidence>
<evidence type="ECO:0000313" key="7">
    <source>
        <dbReference type="EMBL" id="PZR51589.1"/>
    </source>
</evidence>
<comment type="caution">
    <text evidence="7">The sequence shown here is derived from an EMBL/GenBank/DDBJ whole genome shotgun (WGS) entry which is preliminary data.</text>
</comment>
<keyword evidence="3" id="KW-0378">Hydrolase</keyword>
<feature type="domain" description="NlpC/P60" evidence="6">
    <location>
        <begin position="24"/>
        <end position="144"/>
    </location>
</feature>
<dbReference type="SUPFAM" id="SSF54001">
    <property type="entry name" value="Cysteine proteinases"/>
    <property type="match status" value="1"/>
</dbReference>
<dbReference type="PANTHER" id="PTHR47359:SF3">
    <property type="entry name" value="NLP_P60 DOMAIN-CONTAINING PROTEIN-RELATED"/>
    <property type="match status" value="1"/>
</dbReference>
<dbReference type="Proteomes" id="UP000248783">
    <property type="component" value="Unassembled WGS sequence"/>
</dbReference>
<proteinExistence type="inferred from homology"/>
<reference evidence="7 8" key="1">
    <citation type="submission" date="2018-06" db="EMBL/GenBank/DDBJ databases">
        <title>Whole genome sequencing of a novel hydrocarbon degrading bacterial strain, PW21 isolated from oil contaminated produced water sample.</title>
        <authorList>
            <person name="Nagkirti P."/>
            <person name="Shaikh A."/>
            <person name="Gowdaman V."/>
            <person name="Engineer A.E."/>
            <person name="Dagar S."/>
            <person name="Dhakephalkar P.K."/>
        </authorList>
    </citation>
    <scope>NUCLEOTIDE SEQUENCE [LARGE SCALE GENOMIC DNA]</scope>
    <source>
        <strain evidence="7 8">PW21</strain>
    </source>
</reference>
<evidence type="ECO:0000259" key="6">
    <source>
        <dbReference type="PROSITE" id="PS51935"/>
    </source>
</evidence>
<dbReference type="InterPro" id="IPR051794">
    <property type="entry name" value="PG_Endopeptidase_C40"/>
</dbReference>
<evidence type="ECO:0000256" key="1">
    <source>
        <dbReference type="ARBA" id="ARBA00007074"/>
    </source>
</evidence>
<keyword evidence="8" id="KW-1185">Reference proteome</keyword>
<feature type="non-terminal residue" evidence="7">
    <location>
        <position position="1"/>
    </location>
</feature>
<sequence>AQATACCPWAPPAPPTSGVGRGSAAQGQQAVAWARTQIGSPYQLGGTGPAYDCSGLTLRAWQSAGLDISRTSRSQYLTVAKIPYDQMRPGDLIFYTNRAGDHTQIRHVAIYSGGGMMIEAPRPGVAVRETAIRWGETMPYAGRP</sequence>
<feature type="region of interest" description="Disordered" evidence="5">
    <location>
        <begin position="1"/>
        <end position="24"/>
    </location>
</feature>
<comment type="similarity">
    <text evidence="1">Belongs to the peptidase C40 family.</text>
</comment>
<dbReference type="RefSeq" id="WP_146252120.1">
    <property type="nucleotide sequence ID" value="NZ_QKWH01000019.1"/>
</dbReference>
<dbReference type="InterPro" id="IPR038765">
    <property type="entry name" value="Papain-like_cys_pep_sf"/>
</dbReference>
<dbReference type="Pfam" id="PF00877">
    <property type="entry name" value="NLPC_P60"/>
    <property type="match status" value="1"/>
</dbReference>
<gene>
    <name evidence="7" type="ORF">DNL40_15565</name>
</gene>
<accession>A0A2W5WJ91</accession>
<dbReference type="EMBL" id="QKWH01000019">
    <property type="protein sequence ID" value="PZR51589.1"/>
    <property type="molecule type" value="Genomic_DNA"/>
</dbReference>